<reference evidence="2" key="1">
    <citation type="journal article" date="2019" name="Int. J. Syst. Evol. Microbiol.">
        <title>The Global Catalogue of Microorganisms (GCM) 10K type strain sequencing project: providing services to taxonomists for standard genome sequencing and annotation.</title>
        <authorList>
            <consortium name="The Broad Institute Genomics Platform"/>
            <consortium name="The Broad Institute Genome Sequencing Center for Infectious Disease"/>
            <person name="Wu L."/>
            <person name="Ma J."/>
        </authorList>
    </citation>
    <scope>NUCLEOTIDE SEQUENCE [LARGE SCALE GENOMIC DNA]</scope>
    <source>
        <strain evidence="2">NBRC 108728</strain>
    </source>
</reference>
<sequence length="78" mass="8565">MPWLRNSVASSSPCFKTFDEKAPLRPRSDVKRTIAARSIDSGSVVRTWSTFENVATAETARVTAREYGPDAVILACAF</sequence>
<keyword evidence="2" id="KW-1185">Reference proteome</keyword>
<evidence type="ECO:0000313" key="2">
    <source>
        <dbReference type="Proteomes" id="UP001321486"/>
    </source>
</evidence>
<dbReference type="EMBL" id="AP027732">
    <property type="protein sequence ID" value="BDZ51038.1"/>
    <property type="molecule type" value="Genomic_DNA"/>
</dbReference>
<protein>
    <submittedName>
        <fullName evidence="1">Uncharacterized protein</fullName>
    </submittedName>
</protein>
<organism evidence="1 2">
    <name type="scientific">Frondihabitans sucicola</name>
    <dbReference type="NCBI Taxonomy" id="1268041"/>
    <lineage>
        <taxon>Bacteria</taxon>
        <taxon>Bacillati</taxon>
        <taxon>Actinomycetota</taxon>
        <taxon>Actinomycetes</taxon>
        <taxon>Micrococcales</taxon>
        <taxon>Microbacteriaceae</taxon>
        <taxon>Frondihabitans</taxon>
    </lineage>
</organism>
<evidence type="ECO:0000313" key="1">
    <source>
        <dbReference type="EMBL" id="BDZ51038.1"/>
    </source>
</evidence>
<name>A0ABN6Y5J1_9MICO</name>
<gene>
    <name evidence="1" type="ORF">GCM10025867_32790</name>
</gene>
<dbReference type="Proteomes" id="UP001321486">
    <property type="component" value="Chromosome"/>
</dbReference>
<proteinExistence type="predicted"/>
<accession>A0ABN6Y5J1</accession>